<feature type="region of interest" description="Disordered" evidence="1">
    <location>
        <begin position="182"/>
        <end position="220"/>
    </location>
</feature>
<feature type="compositionally biased region" description="Low complexity" evidence="1">
    <location>
        <begin position="198"/>
        <end position="208"/>
    </location>
</feature>
<accession>A0A836BNJ7</accession>
<feature type="compositionally biased region" description="Basic residues" evidence="1">
    <location>
        <begin position="113"/>
        <end position="123"/>
    </location>
</feature>
<evidence type="ECO:0000256" key="1">
    <source>
        <dbReference type="SAM" id="MobiDB-lite"/>
    </source>
</evidence>
<evidence type="ECO:0000313" key="2">
    <source>
        <dbReference type="EMBL" id="KAG2483326.1"/>
    </source>
</evidence>
<feature type="compositionally biased region" description="Low complexity" evidence="1">
    <location>
        <begin position="124"/>
        <end position="149"/>
    </location>
</feature>
<feature type="compositionally biased region" description="Low complexity" evidence="1">
    <location>
        <begin position="95"/>
        <end position="112"/>
    </location>
</feature>
<feature type="compositionally biased region" description="Basic residues" evidence="1">
    <location>
        <begin position="188"/>
        <end position="197"/>
    </location>
</feature>
<name>A0A836BNJ7_9CHLO</name>
<protein>
    <submittedName>
        <fullName evidence="2">Uncharacterized protein</fullName>
    </submittedName>
</protein>
<proteinExistence type="predicted"/>
<comment type="caution">
    <text evidence="2">The sequence shown here is derived from an EMBL/GenBank/DDBJ whole genome shotgun (WGS) entry which is preliminary data.</text>
</comment>
<evidence type="ECO:0000313" key="3">
    <source>
        <dbReference type="Proteomes" id="UP000612055"/>
    </source>
</evidence>
<reference evidence="2" key="1">
    <citation type="journal article" date="2020" name="bioRxiv">
        <title>Comparative genomics of Chlamydomonas.</title>
        <authorList>
            <person name="Craig R.J."/>
            <person name="Hasan A.R."/>
            <person name="Ness R.W."/>
            <person name="Keightley P.D."/>
        </authorList>
    </citation>
    <scope>NUCLEOTIDE SEQUENCE</scope>
    <source>
        <strain evidence="2">CCAP 11/70</strain>
    </source>
</reference>
<organism evidence="2 3">
    <name type="scientific">Edaphochlamys debaryana</name>
    <dbReference type="NCBI Taxonomy" id="47281"/>
    <lineage>
        <taxon>Eukaryota</taxon>
        <taxon>Viridiplantae</taxon>
        <taxon>Chlorophyta</taxon>
        <taxon>core chlorophytes</taxon>
        <taxon>Chlorophyceae</taxon>
        <taxon>CS clade</taxon>
        <taxon>Chlamydomonadales</taxon>
        <taxon>Chlamydomonadales incertae sedis</taxon>
        <taxon>Edaphochlamys</taxon>
    </lineage>
</organism>
<sequence>MIPRLRQTIPVLRGLGSLSSTTVATHVWIPPPVRRWLPALLASSERAADGASTAALSTSAAAEAPAVAAAETAPAEPVKKTRRKTVKSKAESEPAADATPAEGTAGEAPAAAPKRRATSRTRKTAAATADANEAAPAPSEASQAIPAAPKKARRTTKTAAAAAEAEAAELAAVEAAAAEAAEAAPAPAKKRASRSKKAPATAAAAEAPVTEEEPRPRTYSVRDLPFEPTLVLPRKAEQLLVALGLRRPLFDPETATREAAGAGLHLNPPSRSTPAGQGGAGVMPVMPGQAGGGAAVATQLRNVFELRDFLGWRDVRDLASPLLAAQYQGYLGDSPDYLYDLYCLDFDPPFLASDAVRAAVQAAAAAPSRAAGPLSATGSPPDSLLRAAVLQLDAAAVEAQEGYSQGLTAAQVELFLLDWASARLAGVQDTQGPQYLARRCAALELCRPVVLERLHAYLGGASLREMASLGGAKAGKPVRTLQALEGLVEGLKAGVALDRERLLADFTLSPSDPMGPLLPLLRALVAWEAAFSADPGGSRYYTLLGERLKARGEIRAAMTLQESRWKEAGEKDPGSLLVMQLRLVFHLARLDRFAAEQQQRAAAAAAAGAAGAGA</sequence>
<gene>
    <name evidence="2" type="ORF">HYH03_017774</name>
</gene>
<dbReference type="EMBL" id="JAEHOE010000180">
    <property type="protein sequence ID" value="KAG2483326.1"/>
    <property type="molecule type" value="Genomic_DNA"/>
</dbReference>
<feature type="region of interest" description="Disordered" evidence="1">
    <location>
        <begin position="260"/>
        <end position="279"/>
    </location>
</feature>
<dbReference type="Proteomes" id="UP000612055">
    <property type="component" value="Unassembled WGS sequence"/>
</dbReference>
<feature type="region of interest" description="Disordered" evidence="1">
    <location>
        <begin position="67"/>
        <end position="160"/>
    </location>
</feature>
<feature type="compositionally biased region" description="Low complexity" evidence="1">
    <location>
        <begin position="67"/>
        <end position="76"/>
    </location>
</feature>
<dbReference type="OrthoDB" id="544471at2759"/>
<keyword evidence="3" id="KW-1185">Reference proteome</keyword>
<dbReference type="AlphaFoldDB" id="A0A836BNJ7"/>